<dbReference type="AlphaFoldDB" id="A0A6P5PMY9"/>
<accession>A0A6P5PMY9</accession>
<dbReference type="RefSeq" id="XP_021017008.1">
    <property type="nucleotide sequence ID" value="XM_021161349.1"/>
</dbReference>
<dbReference type="PANTHER" id="PTHR14224:SF22">
    <property type="entry name" value="OOG4 PROTEIN-RELATED"/>
    <property type="match status" value="1"/>
</dbReference>
<evidence type="ECO:0000313" key="5">
    <source>
        <dbReference type="RefSeq" id="XP_021017008.1"/>
    </source>
</evidence>
<keyword evidence="3" id="KW-0677">Repeat</keyword>
<dbReference type="GO" id="GO:0043066">
    <property type="term" value="P:negative regulation of apoptotic process"/>
    <property type="evidence" value="ECO:0007669"/>
    <property type="project" value="InterPro"/>
</dbReference>
<keyword evidence="2" id="KW-0433">Leucine-rich repeat</keyword>
<evidence type="ECO:0000256" key="3">
    <source>
        <dbReference type="ARBA" id="ARBA00022737"/>
    </source>
</evidence>
<dbReference type="InterPro" id="IPR050694">
    <property type="entry name" value="LRRC14/PRAME"/>
</dbReference>
<evidence type="ECO:0000256" key="1">
    <source>
        <dbReference type="ARBA" id="ARBA00009608"/>
    </source>
</evidence>
<dbReference type="SUPFAM" id="SSF52047">
    <property type="entry name" value="RNI-like"/>
    <property type="match status" value="1"/>
</dbReference>
<dbReference type="GeneID" id="110293504"/>
<dbReference type="PANTHER" id="PTHR14224">
    <property type="entry name" value="SIMILAR TO PREFERENTIALLY EXPRESSED ANTIGEN IN MELANOMA-LIKE 3"/>
    <property type="match status" value="1"/>
</dbReference>
<dbReference type="FunFam" id="3.80.10.10:FF:000475">
    <property type="entry name" value="Predicted gene 10436"/>
    <property type="match status" value="1"/>
</dbReference>
<dbReference type="GO" id="GO:0045596">
    <property type="term" value="P:negative regulation of cell differentiation"/>
    <property type="evidence" value="ECO:0007669"/>
    <property type="project" value="InterPro"/>
</dbReference>
<dbReference type="InterPro" id="IPR032675">
    <property type="entry name" value="LRR_dom_sf"/>
</dbReference>
<keyword evidence="4" id="KW-1185">Reference proteome</keyword>
<gene>
    <name evidence="5" type="primary">LOC110293504</name>
</gene>
<proteinExistence type="inferred from homology"/>
<dbReference type="GO" id="GO:0008284">
    <property type="term" value="P:positive regulation of cell population proliferation"/>
    <property type="evidence" value="ECO:0007669"/>
    <property type="project" value="InterPro"/>
</dbReference>
<dbReference type="PIRSF" id="PIRSF038286">
    <property type="entry name" value="PRAME"/>
    <property type="match status" value="1"/>
</dbReference>
<dbReference type="KEGG" id="mcal:110293504"/>
<reference evidence="5" key="1">
    <citation type="submission" date="2025-08" db="UniProtKB">
        <authorList>
            <consortium name="RefSeq"/>
        </authorList>
    </citation>
    <scope>IDENTIFICATION</scope>
</reference>
<dbReference type="Gene3D" id="3.80.10.10">
    <property type="entry name" value="Ribonuclease Inhibitor"/>
    <property type="match status" value="1"/>
</dbReference>
<evidence type="ECO:0000313" key="4">
    <source>
        <dbReference type="Proteomes" id="UP000515126"/>
    </source>
</evidence>
<dbReference type="Proteomes" id="UP000515126">
    <property type="component" value="Chromosome 4"/>
</dbReference>
<protein>
    <submittedName>
        <fullName evidence="5">Oogenesin-1-like</fullName>
    </submittedName>
</protein>
<name>A0A6P5PMY9_MUSCR</name>
<dbReference type="GO" id="GO:0005737">
    <property type="term" value="C:cytoplasm"/>
    <property type="evidence" value="ECO:0007669"/>
    <property type="project" value="TreeGrafter"/>
</dbReference>
<organism evidence="4 5">
    <name type="scientific">Mus caroli</name>
    <name type="common">Ryukyu mouse</name>
    <name type="synonym">Ricefield mouse</name>
    <dbReference type="NCBI Taxonomy" id="10089"/>
    <lineage>
        <taxon>Eukaryota</taxon>
        <taxon>Metazoa</taxon>
        <taxon>Chordata</taxon>
        <taxon>Craniata</taxon>
        <taxon>Vertebrata</taxon>
        <taxon>Euteleostomi</taxon>
        <taxon>Mammalia</taxon>
        <taxon>Eutheria</taxon>
        <taxon>Euarchontoglires</taxon>
        <taxon>Glires</taxon>
        <taxon>Rodentia</taxon>
        <taxon>Myomorpha</taxon>
        <taxon>Muroidea</taxon>
        <taxon>Muridae</taxon>
        <taxon>Murinae</taxon>
        <taxon>Mus</taxon>
        <taxon>Mus</taxon>
    </lineage>
</organism>
<sequence length="495" mass="57842">MICHQCPDQDQHDSLEEETMNVYSPPTLLQLARQKLLREETLATSALKDLPKELLPEIFEEAFTDERTKILRAMIPMWPFPCLPVGTLIKNPNLETLKAVLEGLDILLAQKVRSSRCKLRVLNLRNEHHEFWRIWAGSHEDECLPHLTQKQPVENSPDCGVKKHLQVTTDFKLMKGRLDESATYLLQWAEQRKDSIHLCCRKLQIQGIFKDTFIEIFKIIDTNCMQELELSCIWEEELSFLNPYLRQMKNLLTLKLGDITEVTMDGDDLFDKKKRRKLISQLLSFYCLQNLYVDGTFIEGNMIECLRYLKKPLETLCLQYCFLSQTDLDYLPHCLNICKLKHLNLSYIFLFNLFLEPLGSLLERVKDTLQTLEMQLCGMTDRHFSVLLPALSQCSHLTKINFYENTLSLPVLKQLLYHTANLSQLTQEQYPAPQECYDNMRGVETHRLENVCTGLLDILRAKRQPERVAFATSRCIKCRGFLVYDLETQRCLFQH</sequence>
<dbReference type="InterPro" id="IPR026271">
    <property type="entry name" value="PRAME"/>
</dbReference>
<evidence type="ECO:0000256" key="2">
    <source>
        <dbReference type="ARBA" id="ARBA00022614"/>
    </source>
</evidence>
<comment type="similarity">
    <text evidence="1">Belongs to the PRAME family.</text>
</comment>
<dbReference type="GO" id="GO:0045892">
    <property type="term" value="P:negative regulation of DNA-templated transcription"/>
    <property type="evidence" value="ECO:0007669"/>
    <property type="project" value="InterPro"/>
</dbReference>